<dbReference type="InterPro" id="IPR011006">
    <property type="entry name" value="CheY-like_superfamily"/>
</dbReference>
<evidence type="ECO:0000313" key="9">
    <source>
        <dbReference type="Proteomes" id="UP001325479"/>
    </source>
</evidence>
<keyword evidence="3 5" id="KW-0238">DNA-binding</keyword>
<dbReference type="Pfam" id="PF00486">
    <property type="entry name" value="Trans_reg_C"/>
    <property type="match status" value="1"/>
</dbReference>
<dbReference type="InterPro" id="IPR001789">
    <property type="entry name" value="Sig_transdc_resp-reg_receiver"/>
</dbReference>
<dbReference type="Gene3D" id="1.10.10.10">
    <property type="entry name" value="Winged helix-like DNA-binding domain superfamily/Winged helix DNA-binding domain"/>
    <property type="match status" value="1"/>
</dbReference>
<keyword evidence="1 4" id="KW-0597">Phosphoprotein</keyword>
<dbReference type="InterPro" id="IPR001867">
    <property type="entry name" value="OmpR/PhoB-type_DNA-bd"/>
</dbReference>
<name>A0ABZ0WLB4_9BURK</name>
<evidence type="ECO:0000256" key="1">
    <source>
        <dbReference type="ARBA" id="ARBA00022553"/>
    </source>
</evidence>
<dbReference type="Gene3D" id="3.40.50.2300">
    <property type="match status" value="1"/>
</dbReference>
<feature type="domain" description="Response regulatory" evidence="6">
    <location>
        <begin position="2"/>
        <end position="117"/>
    </location>
</feature>
<dbReference type="CDD" id="cd00383">
    <property type="entry name" value="trans_reg_C"/>
    <property type="match status" value="1"/>
</dbReference>
<keyword evidence="9" id="KW-1185">Reference proteome</keyword>
<dbReference type="PANTHER" id="PTHR48111">
    <property type="entry name" value="REGULATOR OF RPOS"/>
    <property type="match status" value="1"/>
</dbReference>
<dbReference type="SMART" id="SM00448">
    <property type="entry name" value="REC"/>
    <property type="match status" value="1"/>
</dbReference>
<dbReference type="RefSeq" id="WP_114811404.1">
    <property type="nucleotide sequence ID" value="NZ_CP139965.1"/>
</dbReference>
<evidence type="ECO:0000259" key="6">
    <source>
        <dbReference type="PROSITE" id="PS50110"/>
    </source>
</evidence>
<organism evidence="8 9">
    <name type="scientific">Paraburkholderia kururiensis</name>
    <dbReference type="NCBI Taxonomy" id="984307"/>
    <lineage>
        <taxon>Bacteria</taxon>
        <taxon>Pseudomonadati</taxon>
        <taxon>Pseudomonadota</taxon>
        <taxon>Betaproteobacteria</taxon>
        <taxon>Burkholderiales</taxon>
        <taxon>Burkholderiaceae</taxon>
        <taxon>Paraburkholderia</taxon>
    </lineage>
</organism>
<dbReference type="PANTHER" id="PTHR48111:SF40">
    <property type="entry name" value="PHOSPHATE REGULON TRANSCRIPTIONAL REGULATORY PROTEIN PHOB"/>
    <property type="match status" value="1"/>
</dbReference>
<proteinExistence type="predicted"/>
<dbReference type="SUPFAM" id="SSF52172">
    <property type="entry name" value="CheY-like"/>
    <property type="match status" value="1"/>
</dbReference>
<dbReference type="Proteomes" id="UP001325479">
    <property type="component" value="Chromosome"/>
</dbReference>
<feature type="domain" description="OmpR/PhoB-type" evidence="7">
    <location>
        <begin position="128"/>
        <end position="227"/>
    </location>
</feature>
<evidence type="ECO:0000256" key="3">
    <source>
        <dbReference type="ARBA" id="ARBA00023125"/>
    </source>
</evidence>
<evidence type="ECO:0000313" key="8">
    <source>
        <dbReference type="EMBL" id="WQD78148.1"/>
    </source>
</evidence>
<dbReference type="PROSITE" id="PS51755">
    <property type="entry name" value="OMPR_PHOB"/>
    <property type="match status" value="1"/>
</dbReference>
<evidence type="ECO:0000256" key="5">
    <source>
        <dbReference type="PROSITE-ProRule" id="PRU01091"/>
    </source>
</evidence>
<dbReference type="InterPro" id="IPR039420">
    <property type="entry name" value="WalR-like"/>
</dbReference>
<protein>
    <submittedName>
        <fullName evidence="8">Response regulator transcription factor</fullName>
    </submittedName>
</protein>
<feature type="DNA-binding region" description="OmpR/PhoB-type" evidence="5">
    <location>
        <begin position="128"/>
        <end position="227"/>
    </location>
</feature>
<accession>A0ABZ0WLB4</accession>
<dbReference type="SMART" id="SM00862">
    <property type="entry name" value="Trans_reg_C"/>
    <property type="match status" value="1"/>
</dbReference>
<dbReference type="InterPro" id="IPR036388">
    <property type="entry name" value="WH-like_DNA-bd_sf"/>
</dbReference>
<evidence type="ECO:0000256" key="2">
    <source>
        <dbReference type="ARBA" id="ARBA00023012"/>
    </source>
</evidence>
<gene>
    <name evidence="8" type="ORF">U0042_00010</name>
</gene>
<sequence length="237" mass="27000">MRILLLEDDGPQAELIQATLEHAGHTVIKTGEGAEAIRIVEQSSVDLLILDWMVPGISGMDVLGWVRERVGRALPVLFLSARVREEEMVAALQAGADDYIVKPIRRRELVARVEALWRRAYPEDGRGVTRVVVGRYVVDLRQRMVTFGGREVELTPKEFDIASVLFRNVGRIMSRELLFRLIWGRGIDGVSRSLDTHIYRLRNKLKLSEVTGVRLRSVYTHGYRLEAIDEHPEDTDF</sequence>
<reference evidence="8 9" key="1">
    <citation type="submission" date="2023-12" db="EMBL/GenBank/DDBJ databases">
        <title>Genome sequencing and assembly of bacterial species from a model synthetic community.</title>
        <authorList>
            <person name="Hogle S.L."/>
        </authorList>
    </citation>
    <scope>NUCLEOTIDE SEQUENCE [LARGE SCALE GENOMIC DNA]</scope>
    <source>
        <strain evidence="8 9">HAMBI 2494</strain>
    </source>
</reference>
<keyword evidence="2" id="KW-0902">Two-component regulatory system</keyword>
<dbReference type="PROSITE" id="PS50110">
    <property type="entry name" value="RESPONSE_REGULATORY"/>
    <property type="match status" value="1"/>
</dbReference>
<feature type="modified residue" description="4-aspartylphosphate" evidence="4">
    <location>
        <position position="51"/>
    </location>
</feature>
<dbReference type="CDD" id="cd17574">
    <property type="entry name" value="REC_OmpR"/>
    <property type="match status" value="1"/>
</dbReference>
<evidence type="ECO:0000259" key="7">
    <source>
        <dbReference type="PROSITE" id="PS51755"/>
    </source>
</evidence>
<dbReference type="Pfam" id="PF00072">
    <property type="entry name" value="Response_reg"/>
    <property type="match status" value="1"/>
</dbReference>
<dbReference type="EMBL" id="CP139965">
    <property type="protein sequence ID" value="WQD78148.1"/>
    <property type="molecule type" value="Genomic_DNA"/>
</dbReference>
<evidence type="ECO:0000256" key="4">
    <source>
        <dbReference type="PROSITE-ProRule" id="PRU00169"/>
    </source>
</evidence>